<evidence type="ECO:0000313" key="3">
    <source>
        <dbReference type="Proteomes" id="UP000307574"/>
    </source>
</evidence>
<dbReference type="SUPFAM" id="SSF52540">
    <property type="entry name" value="P-loop containing nucleoside triphosphate hydrolases"/>
    <property type="match status" value="1"/>
</dbReference>
<name>A0A4U1ZBD2_9VIBR</name>
<evidence type="ECO:0000259" key="1">
    <source>
        <dbReference type="Pfam" id="PF13166"/>
    </source>
</evidence>
<protein>
    <recommendedName>
        <fullName evidence="1">Protein CR006 P-loop domain-containing protein</fullName>
    </recommendedName>
</protein>
<proteinExistence type="predicted"/>
<dbReference type="Gene3D" id="3.40.50.300">
    <property type="entry name" value="P-loop containing nucleotide triphosphate hydrolases"/>
    <property type="match status" value="2"/>
</dbReference>
<dbReference type="GO" id="GO:0006302">
    <property type="term" value="P:double-strand break repair"/>
    <property type="evidence" value="ECO:0007669"/>
    <property type="project" value="TreeGrafter"/>
</dbReference>
<dbReference type="Pfam" id="PF13166">
    <property type="entry name" value="AAA_13"/>
    <property type="match status" value="1"/>
</dbReference>
<dbReference type="PANTHER" id="PTHR32182:SF0">
    <property type="entry name" value="DNA REPLICATION AND REPAIR PROTEIN RECF"/>
    <property type="match status" value="1"/>
</dbReference>
<gene>
    <name evidence="2" type="ORF">FCV50_12655</name>
</gene>
<dbReference type="Proteomes" id="UP000307574">
    <property type="component" value="Unassembled WGS sequence"/>
</dbReference>
<evidence type="ECO:0000313" key="2">
    <source>
        <dbReference type="EMBL" id="TKF30949.1"/>
    </source>
</evidence>
<dbReference type="AlphaFoldDB" id="A0A4U1ZBD2"/>
<dbReference type="InterPro" id="IPR027417">
    <property type="entry name" value="P-loop_NTPase"/>
</dbReference>
<dbReference type="PANTHER" id="PTHR32182">
    <property type="entry name" value="DNA REPLICATION AND REPAIR PROTEIN RECF"/>
    <property type="match status" value="1"/>
</dbReference>
<reference evidence="2 3" key="1">
    <citation type="submission" date="2019-04" db="EMBL/GenBank/DDBJ databases">
        <title>A reverse ecology approach based on a biological definition of microbial populations.</title>
        <authorList>
            <person name="Arevalo P."/>
            <person name="Vaninsberghe D."/>
            <person name="Elsherbini J."/>
            <person name="Gore J."/>
            <person name="Polz M."/>
        </authorList>
    </citation>
    <scope>NUCLEOTIDE SEQUENCE [LARGE SCALE GENOMIC DNA]</scope>
    <source>
        <strain evidence="2 3">10N.261.46.F4</strain>
    </source>
</reference>
<dbReference type="GO" id="GO:0000731">
    <property type="term" value="P:DNA synthesis involved in DNA repair"/>
    <property type="evidence" value="ECO:0007669"/>
    <property type="project" value="TreeGrafter"/>
</dbReference>
<sequence length="852" mass="96833">MSINRICDFVNSDEKAGWYRFALRKAIQHGRLTSEDLESAYSLARMQFNLESQSDDFEELTKKVESTGFDDETEEHRLVSIAQVKNVSTLAEQQILNFEPREHDLTVIYGNNGTGKSSYAKILKNACLTRGDIPYLKSNVFSTDSGVPAAEIEILSNGTHETINWNVQSSQHEKLKSIRVFDSSSAHHYLSKTDTLEFKLHELKLTDELLRASAFISEKAKEQEAIYSATPVLPNMHQGTSPSKFTITDKTTENDVSSLCATDQEIKELEDLRKEVIELSSSTSEAIRKRYSKRRLRLIPLQSFLSKLIEKLDDNSLSTLKKKFDYGESSSLASRKLRESTFSQLSVEHLGTEQWLVMWKAVKQFVSQSVNDAFPSESSRCPTCLQRIDADTAARLQSFDQYLQSEMQKEAASALNNWNSALTEVKQLSFDTSPYLAVLNEIGEKDAELKSLFDELIRSLKTRADKLTDEKPSFEVSDLNLDSFNRLNNHIEILEQHEAAVKDDATRLKLIADKNLRILELEDRVKIKSVKLQILKEVEKAKLKSKYSDMKRSAVTTPITRIANEISNESSAGRLQEHFSDELKKLGFNHFAVNALTRGSKGKQNFSMQLSDANSNIADIASEGEQKCISLAAFFAELTTDSRKSAIIFDDPVNSLDHVWRLKFATRIVEESKSRQVIVFTHDLPFLKMLQESTDNIAVKAVTRSKTHTGITLNAPPWDAMKTKSRIGALKQHLVLAKKAAAISHDDYKYQASIMYSRMRETWERLIEEWLIRGVVERFNREIKTQSCRYLTDISELDIETIDSAMSKCSTYMFGHDMSLEASGAFPSCEEIEQDLKDLDEYFNNLKARRTK</sequence>
<dbReference type="InterPro" id="IPR026866">
    <property type="entry name" value="CR006_AAA"/>
</dbReference>
<comment type="caution">
    <text evidence="2">The sequence shown here is derived from an EMBL/GenBank/DDBJ whole genome shotgun (WGS) entry which is preliminary data.</text>
</comment>
<dbReference type="EMBL" id="SYUV01000042">
    <property type="protein sequence ID" value="TKF30949.1"/>
    <property type="molecule type" value="Genomic_DNA"/>
</dbReference>
<accession>A0A4U1ZBD2</accession>
<feature type="domain" description="Protein CR006 P-loop" evidence="1">
    <location>
        <begin position="107"/>
        <end position="703"/>
    </location>
</feature>
<dbReference type="RefSeq" id="WP_136980495.1">
    <property type="nucleotide sequence ID" value="NZ_VFEI01000030.1"/>
</dbReference>
<organism evidence="2 3">
    <name type="scientific">Vibrio kanaloae</name>
    <dbReference type="NCBI Taxonomy" id="170673"/>
    <lineage>
        <taxon>Bacteria</taxon>
        <taxon>Pseudomonadati</taxon>
        <taxon>Pseudomonadota</taxon>
        <taxon>Gammaproteobacteria</taxon>
        <taxon>Vibrionales</taxon>
        <taxon>Vibrionaceae</taxon>
        <taxon>Vibrio</taxon>
    </lineage>
</organism>